<protein>
    <submittedName>
        <fullName evidence="2">Uncharacterized protein</fullName>
    </submittedName>
</protein>
<comment type="caution">
    <text evidence="2">The sequence shown here is derived from an EMBL/GenBank/DDBJ whole genome shotgun (WGS) entry which is preliminary data.</text>
</comment>
<evidence type="ECO:0000256" key="1">
    <source>
        <dbReference type="SAM" id="MobiDB-lite"/>
    </source>
</evidence>
<dbReference type="EMBL" id="SPHZ02000008">
    <property type="protein sequence ID" value="KAF0903394.1"/>
    <property type="molecule type" value="Genomic_DNA"/>
</dbReference>
<reference evidence="2 3" key="1">
    <citation type="submission" date="2019-11" db="EMBL/GenBank/DDBJ databases">
        <title>Whole genome sequence of Oryza granulata.</title>
        <authorList>
            <person name="Li W."/>
        </authorList>
    </citation>
    <scope>NUCLEOTIDE SEQUENCE [LARGE SCALE GENOMIC DNA]</scope>
    <source>
        <strain evidence="3">cv. Menghai</strain>
        <tissue evidence="2">Leaf</tissue>
    </source>
</reference>
<dbReference type="AlphaFoldDB" id="A0A6G1CU23"/>
<dbReference type="Proteomes" id="UP000479710">
    <property type="component" value="Unassembled WGS sequence"/>
</dbReference>
<feature type="region of interest" description="Disordered" evidence="1">
    <location>
        <begin position="67"/>
        <end position="90"/>
    </location>
</feature>
<sequence>PQCSRVPSSLSPRTIGTTSSSSVTQDPAAVPRSSVTPIGKSLATASSLCRLPRLVTGNGAYFLLGVAGGDVPPPTESSTQGTPSPPFSSPPLLALYFFLK</sequence>
<organism evidence="2 3">
    <name type="scientific">Oryza meyeriana var. granulata</name>
    <dbReference type="NCBI Taxonomy" id="110450"/>
    <lineage>
        <taxon>Eukaryota</taxon>
        <taxon>Viridiplantae</taxon>
        <taxon>Streptophyta</taxon>
        <taxon>Embryophyta</taxon>
        <taxon>Tracheophyta</taxon>
        <taxon>Spermatophyta</taxon>
        <taxon>Magnoliopsida</taxon>
        <taxon>Liliopsida</taxon>
        <taxon>Poales</taxon>
        <taxon>Poaceae</taxon>
        <taxon>BOP clade</taxon>
        <taxon>Oryzoideae</taxon>
        <taxon>Oryzeae</taxon>
        <taxon>Oryzinae</taxon>
        <taxon>Oryza</taxon>
        <taxon>Oryza meyeriana</taxon>
    </lineage>
</organism>
<name>A0A6G1CU23_9ORYZ</name>
<feature type="compositionally biased region" description="Polar residues" evidence="1">
    <location>
        <begin position="1"/>
        <end position="25"/>
    </location>
</feature>
<accession>A0A6G1CU23</accession>
<feature type="region of interest" description="Disordered" evidence="1">
    <location>
        <begin position="1"/>
        <end position="35"/>
    </location>
</feature>
<gene>
    <name evidence="2" type="ORF">E2562_027688</name>
</gene>
<proteinExistence type="predicted"/>
<feature type="non-terminal residue" evidence="2">
    <location>
        <position position="1"/>
    </location>
</feature>
<evidence type="ECO:0000313" key="3">
    <source>
        <dbReference type="Proteomes" id="UP000479710"/>
    </source>
</evidence>
<keyword evidence="3" id="KW-1185">Reference proteome</keyword>
<evidence type="ECO:0000313" key="2">
    <source>
        <dbReference type="EMBL" id="KAF0903394.1"/>
    </source>
</evidence>